<dbReference type="InterPro" id="IPR028082">
    <property type="entry name" value="Peripla_BP_I"/>
</dbReference>
<evidence type="ECO:0000313" key="6">
    <source>
        <dbReference type="Proteomes" id="UP000467240"/>
    </source>
</evidence>
<accession>A0A7J5BNH5</accession>
<dbReference type="CDD" id="cd01574">
    <property type="entry name" value="PBP1_LacI"/>
    <property type="match status" value="1"/>
</dbReference>
<protein>
    <submittedName>
        <fullName evidence="5">LacI family transcriptional regulator</fullName>
    </submittedName>
</protein>
<keyword evidence="1" id="KW-0805">Transcription regulation</keyword>
<evidence type="ECO:0000259" key="4">
    <source>
        <dbReference type="PROSITE" id="PS50932"/>
    </source>
</evidence>
<evidence type="ECO:0000313" key="5">
    <source>
        <dbReference type="EMBL" id="KAB1653816.1"/>
    </source>
</evidence>
<comment type="caution">
    <text evidence="5">The sequence shown here is derived from an EMBL/GenBank/DDBJ whole genome shotgun (WGS) entry which is preliminary data.</text>
</comment>
<dbReference type="InterPro" id="IPR000843">
    <property type="entry name" value="HTH_LacI"/>
</dbReference>
<keyword evidence="2" id="KW-0238">DNA-binding</keyword>
<dbReference type="InterPro" id="IPR046335">
    <property type="entry name" value="LacI/GalR-like_sensor"/>
</dbReference>
<dbReference type="Pfam" id="PF13377">
    <property type="entry name" value="Peripla_BP_3"/>
    <property type="match status" value="1"/>
</dbReference>
<organism evidence="5 6">
    <name type="scientific">Pseudoclavibacter chungangensis</name>
    <dbReference type="NCBI Taxonomy" id="587635"/>
    <lineage>
        <taxon>Bacteria</taxon>
        <taxon>Bacillati</taxon>
        <taxon>Actinomycetota</taxon>
        <taxon>Actinomycetes</taxon>
        <taxon>Micrococcales</taxon>
        <taxon>Microbacteriaceae</taxon>
        <taxon>Pseudoclavibacter</taxon>
    </lineage>
</organism>
<dbReference type="Pfam" id="PF00356">
    <property type="entry name" value="LacI"/>
    <property type="match status" value="1"/>
</dbReference>
<dbReference type="Gene3D" id="3.40.50.2300">
    <property type="match status" value="2"/>
</dbReference>
<name>A0A7J5BNH5_9MICO</name>
<keyword evidence="6" id="KW-1185">Reference proteome</keyword>
<dbReference type="PANTHER" id="PTHR30146">
    <property type="entry name" value="LACI-RELATED TRANSCRIPTIONAL REPRESSOR"/>
    <property type="match status" value="1"/>
</dbReference>
<gene>
    <name evidence="5" type="ORF">F8O01_14405</name>
</gene>
<dbReference type="InterPro" id="IPR010982">
    <property type="entry name" value="Lambda_DNA-bd_dom_sf"/>
</dbReference>
<evidence type="ECO:0000256" key="1">
    <source>
        <dbReference type="ARBA" id="ARBA00023015"/>
    </source>
</evidence>
<dbReference type="Proteomes" id="UP000467240">
    <property type="component" value="Unassembled WGS sequence"/>
</dbReference>
<dbReference type="EMBL" id="WBJZ01000021">
    <property type="protein sequence ID" value="KAB1653816.1"/>
    <property type="molecule type" value="Genomic_DNA"/>
</dbReference>
<dbReference type="SMART" id="SM00354">
    <property type="entry name" value="HTH_LACI"/>
    <property type="match status" value="1"/>
</dbReference>
<dbReference type="AlphaFoldDB" id="A0A7J5BNH5"/>
<dbReference type="GO" id="GO:0000976">
    <property type="term" value="F:transcription cis-regulatory region binding"/>
    <property type="evidence" value="ECO:0007669"/>
    <property type="project" value="TreeGrafter"/>
</dbReference>
<dbReference type="GO" id="GO:0003700">
    <property type="term" value="F:DNA-binding transcription factor activity"/>
    <property type="evidence" value="ECO:0007669"/>
    <property type="project" value="TreeGrafter"/>
</dbReference>
<dbReference type="CDD" id="cd01392">
    <property type="entry name" value="HTH_LacI"/>
    <property type="match status" value="1"/>
</dbReference>
<reference evidence="5 6" key="1">
    <citation type="submission" date="2019-09" db="EMBL/GenBank/DDBJ databases">
        <title>Phylogeny of genus Pseudoclavibacter and closely related genus.</title>
        <authorList>
            <person name="Li Y."/>
        </authorList>
    </citation>
    <scope>NUCLEOTIDE SEQUENCE [LARGE SCALE GENOMIC DNA]</scope>
    <source>
        <strain evidence="5 6">DSM 23821</strain>
    </source>
</reference>
<evidence type="ECO:0000256" key="3">
    <source>
        <dbReference type="ARBA" id="ARBA00023163"/>
    </source>
</evidence>
<keyword evidence="3" id="KW-0804">Transcription</keyword>
<dbReference type="OrthoDB" id="9785139at2"/>
<evidence type="ECO:0000256" key="2">
    <source>
        <dbReference type="ARBA" id="ARBA00023125"/>
    </source>
</evidence>
<dbReference type="SUPFAM" id="SSF53822">
    <property type="entry name" value="Periplasmic binding protein-like I"/>
    <property type="match status" value="1"/>
</dbReference>
<dbReference type="RefSeq" id="WP_158041653.1">
    <property type="nucleotide sequence ID" value="NZ_JACCFV010000001.1"/>
</dbReference>
<dbReference type="PANTHER" id="PTHR30146:SF109">
    <property type="entry name" value="HTH-TYPE TRANSCRIPTIONAL REGULATOR GALS"/>
    <property type="match status" value="1"/>
</dbReference>
<feature type="domain" description="HTH lacI-type" evidence="4">
    <location>
        <begin position="11"/>
        <end position="65"/>
    </location>
</feature>
<dbReference type="PROSITE" id="PS50932">
    <property type="entry name" value="HTH_LACI_2"/>
    <property type="match status" value="1"/>
</dbReference>
<proteinExistence type="predicted"/>
<dbReference type="Gene3D" id="1.10.260.40">
    <property type="entry name" value="lambda repressor-like DNA-binding domains"/>
    <property type="match status" value="1"/>
</dbReference>
<dbReference type="SUPFAM" id="SSF47413">
    <property type="entry name" value="lambda repressor-like DNA-binding domains"/>
    <property type="match status" value="1"/>
</dbReference>
<sequence length="340" mass="35983">MRGPEKHKAAANMSDVARLAGVSPQTVSRTLAGHPNVRAATAAKVLDAVEKLDYRVHAAAASLSSGRTRQLGVITVSSARYSTSALGLGVEAAAVAAGYSVTTAAAPDLTPESVIATLDRVASQGAEGILLAVPVGAEHRDFAARAARIPMVAIDASAPAIPTVSVDQVAIGRLATEHLLGLGHRTVVHLQGPDEWLESRDRRLGWEVALRARDITPPRPLVGDWSPESGYRIGTALATERDVTALFVASDEMAFGVLRAMHEHGRRVPEDLSIVSVDDIDLAAYAAPSLTTVRQPFGEIGRLAAERLIDVLEDRPVHEREHPVPELVVRSSTAPARRPA</sequence>